<gene>
    <name evidence="3" type="ordered locus">Caur_1643</name>
</gene>
<dbReference type="KEGG" id="cau:Caur_1643"/>
<evidence type="ECO:0000259" key="2">
    <source>
        <dbReference type="Pfam" id="PF13439"/>
    </source>
</evidence>
<evidence type="ECO:0000313" key="3">
    <source>
        <dbReference type="EMBL" id="ABY34861.1"/>
    </source>
</evidence>
<dbReference type="Pfam" id="PF13439">
    <property type="entry name" value="Glyco_transf_4"/>
    <property type="match status" value="1"/>
</dbReference>
<dbReference type="InterPro" id="IPR028098">
    <property type="entry name" value="Glyco_trans_4-like_N"/>
</dbReference>
<dbReference type="GO" id="GO:0016757">
    <property type="term" value="F:glycosyltransferase activity"/>
    <property type="evidence" value="ECO:0000318"/>
    <property type="project" value="GO_Central"/>
</dbReference>
<dbReference type="HOGENOM" id="CLU_059559_0_0_0"/>
<feature type="domain" description="Glycosyl transferase family 1" evidence="1">
    <location>
        <begin position="185"/>
        <end position="330"/>
    </location>
</feature>
<dbReference type="Proteomes" id="UP000002008">
    <property type="component" value="Chromosome"/>
</dbReference>
<dbReference type="InParanoid" id="A9WBQ4"/>
<dbReference type="PANTHER" id="PTHR12526">
    <property type="entry name" value="GLYCOSYLTRANSFERASE"/>
    <property type="match status" value="1"/>
</dbReference>
<sequence length="366" mass="41176">MIRGLFILEQHLGHQTYAENLRFGLAYQEEIDPCWAAITYAGNGWLARLPLPQHLRGTLRGRQQVRHMLRTTRYDVALFNTQVPAVLAGKMVTQRPYVIATDITPRQYDAMAAFYHHRADRPGLIAAMKHHLNVQVFQRAAWVLPWSQWVRDSLIRDYHVAPERIRVIPPGIDLTRWQPRRERAAGPLRILFVGGDFVRKGGPTLLDAVRRLTTPVELHIVTRSPLDPAEGVFVYHDVTPNSPRLIELYQQADLFVFPTRAEAFGIAALEAIASGVPVITTPVGGLPDIVRDGVNGFLVPPDEPGMLAARLQLLIDQPDLRLRMAAAARRHAEIYFDAIKNAAQIAELMVQAVAQARRVWATHPGR</sequence>
<dbReference type="SUPFAM" id="SSF53756">
    <property type="entry name" value="UDP-Glycosyltransferase/glycogen phosphorylase"/>
    <property type="match status" value="1"/>
</dbReference>
<dbReference type="PATRIC" id="fig|324602.8.peg.1879"/>
<organism evidence="3 4">
    <name type="scientific">Chloroflexus aurantiacus (strain ATCC 29366 / DSM 635 / J-10-fl)</name>
    <dbReference type="NCBI Taxonomy" id="324602"/>
    <lineage>
        <taxon>Bacteria</taxon>
        <taxon>Bacillati</taxon>
        <taxon>Chloroflexota</taxon>
        <taxon>Chloroflexia</taxon>
        <taxon>Chloroflexales</taxon>
        <taxon>Chloroflexineae</taxon>
        <taxon>Chloroflexaceae</taxon>
        <taxon>Chloroflexus</taxon>
    </lineage>
</organism>
<reference evidence="4" key="1">
    <citation type="journal article" date="2011" name="BMC Genomics">
        <title>Complete genome sequence of the filamentous anoxygenic phototrophic bacterium Chloroflexus aurantiacus.</title>
        <authorList>
            <person name="Tang K.H."/>
            <person name="Barry K."/>
            <person name="Chertkov O."/>
            <person name="Dalin E."/>
            <person name="Han C.S."/>
            <person name="Hauser L.J."/>
            <person name="Honchak B.M."/>
            <person name="Karbach L.E."/>
            <person name="Land M.L."/>
            <person name="Lapidus A."/>
            <person name="Larimer F.W."/>
            <person name="Mikhailova N."/>
            <person name="Pitluck S."/>
            <person name="Pierson B.K."/>
            <person name="Blankenship R.E."/>
        </authorList>
    </citation>
    <scope>NUCLEOTIDE SEQUENCE [LARGE SCALE GENOMIC DNA]</scope>
    <source>
        <strain evidence="4">ATCC 29366 / DSM 635 / J-10-fl</strain>
    </source>
</reference>
<dbReference type="Gene3D" id="3.40.50.2000">
    <property type="entry name" value="Glycogen Phosphorylase B"/>
    <property type="match status" value="2"/>
</dbReference>
<dbReference type="RefSeq" id="WP_012257515.1">
    <property type="nucleotide sequence ID" value="NC_010175.1"/>
</dbReference>
<dbReference type="EMBL" id="CP000909">
    <property type="protein sequence ID" value="ABY34861.1"/>
    <property type="molecule type" value="Genomic_DNA"/>
</dbReference>
<dbReference type="AlphaFoldDB" id="A9WBQ4"/>
<dbReference type="eggNOG" id="COG0438">
    <property type="taxonomic scope" value="Bacteria"/>
</dbReference>
<dbReference type="InterPro" id="IPR001296">
    <property type="entry name" value="Glyco_trans_1"/>
</dbReference>
<dbReference type="CAZy" id="GT4">
    <property type="family name" value="Glycosyltransferase Family 4"/>
</dbReference>
<keyword evidence="3" id="KW-0808">Transferase</keyword>
<dbReference type="EnsemblBacteria" id="ABY34861">
    <property type="protein sequence ID" value="ABY34861"/>
    <property type="gene ID" value="Caur_1643"/>
</dbReference>
<keyword evidence="4" id="KW-1185">Reference proteome</keyword>
<dbReference type="STRING" id="324602.Caur_1643"/>
<name>A9WBQ4_CHLAA</name>
<dbReference type="PANTHER" id="PTHR12526:SF590">
    <property type="entry name" value="ALPHA-MALTOSE-1-PHOSPHATE SYNTHASE"/>
    <property type="match status" value="1"/>
</dbReference>
<protein>
    <submittedName>
        <fullName evidence="3">Glycosyl transferase group 1</fullName>
    </submittedName>
</protein>
<proteinExistence type="predicted"/>
<accession>A9WBQ4</accession>
<dbReference type="CDD" id="cd03801">
    <property type="entry name" value="GT4_PimA-like"/>
    <property type="match status" value="1"/>
</dbReference>
<evidence type="ECO:0000313" key="4">
    <source>
        <dbReference type="Proteomes" id="UP000002008"/>
    </source>
</evidence>
<dbReference type="Pfam" id="PF00534">
    <property type="entry name" value="Glycos_transf_1"/>
    <property type="match status" value="1"/>
</dbReference>
<evidence type="ECO:0000259" key="1">
    <source>
        <dbReference type="Pfam" id="PF00534"/>
    </source>
</evidence>
<feature type="domain" description="Glycosyltransferase subfamily 4-like N-terminal" evidence="2">
    <location>
        <begin position="47"/>
        <end position="176"/>
    </location>
</feature>